<name>A0ABN3VG06_9PSEU</name>
<reference evidence="1 2" key="1">
    <citation type="journal article" date="2019" name="Int. J. Syst. Evol. Microbiol.">
        <title>The Global Catalogue of Microorganisms (GCM) 10K type strain sequencing project: providing services to taxonomists for standard genome sequencing and annotation.</title>
        <authorList>
            <consortium name="The Broad Institute Genomics Platform"/>
            <consortium name="The Broad Institute Genome Sequencing Center for Infectious Disease"/>
            <person name="Wu L."/>
            <person name="Ma J."/>
        </authorList>
    </citation>
    <scope>NUCLEOTIDE SEQUENCE [LARGE SCALE GENOMIC DNA]</scope>
    <source>
        <strain evidence="1 2">JCM 9383</strain>
    </source>
</reference>
<protein>
    <submittedName>
        <fullName evidence="1">Uncharacterized protein</fullName>
    </submittedName>
</protein>
<gene>
    <name evidence="1" type="ORF">GCM10010470_40910</name>
</gene>
<dbReference type="Proteomes" id="UP001500979">
    <property type="component" value="Unassembled WGS sequence"/>
</dbReference>
<evidence type="ECO:0000313" key="1">
    <source>
        <dbReference type="EMBL" id="GAA2801686.1"/>
    </source>
</evidence>
<keyword evidence="2" id="KW-1185">Reference proteome</keyword>
<organism evidence="1 2">
    <name type="scientific">Saccharopolyspora taberi</name>
    <dbReference type="NCBI Taxonomy" id="60895"/>
    <lineage>
        <taxon>Bacteria</taxon>
        <taxon>Bacillati</taxon>
        <taxon>Actinomycetota</taxon>
        <taxon>Actinomycetes</taxon>
        <taxon>Pseudonocardiales</taxon>
        <taxon>Pseudonocardiaceae</taxon>
        <taxon>Saccharopolyspora</taxon>
    </lineage>
</organism>
<sequence>MPGGRCCTQRAEHEMNVALEARRWTLVQRHRQHMLAVAEDQHRRARDLEQLADVSGEPQGR</sequence>
<dbReference type="EMBL" id="BAAAUX010000016">
    <property type="protein sequence ID" value="GAA2801686.1"/>
    <property type="molecule type" value="Genomic_DNA"/>
</dbReference>
<proteinExistence type="predicted"/>
<evidence type="ECO:0000313" key="2">
    <source>
        <dbReference type="Proteomes" id="UP001500979"/>
    </source>
</evidence>
<comment type="caution">
    <text evidence="1">The sequence shown here is derived from an EMBL/GenBank/DDBJ whole genome shotgun (WGS) entry which is preliminary data.</text>
</comment>
<accession>A0ABN3VG06</accession>